<gene>
    <name evidence="2" type="ORF">EII40_08695</name>
</gene>
<accession>A0A3P1XM87</accession>
<name>A0A3P1XM87_TANFO</name>
<comment type="caution">
    <text evidence="2">The sequence shown here is derived from an EMBL/GenBank/DDBJ whole genome shotgun (WGS) entry which is preliminary data.</text>
</comment>
<protein>
    <submittedName>
        <fullName evidence="2">Uncharacterized protein</fullName>
    </submittedName>
</protein>
<dbReference type="RefSeq" id="WP_124751873.1">
    <property type="nucleotide sequence ID" value="NZ_RQYS01000034.1"/>
</dbReference>
<evidence type="ECO:0000313" key="2">
    <source>
        <dbReference type="EMBL" id="RRD59882.1"/>
    </source>
</evidence>
<feature type="transmembrane region" description="Helical" evidence="1">
    <location>
        <begin position="6"/>
        <end position="28"/>
    </location>
</feature>
<evidence type="ECO:0000256" key="1">
    <source>
        <dbReference type="SAM" id="Phobius"/>
    </source>
</evidence>
<dbReference type="OrthoDB" id="1496078at2"/>
<dbReference type="Proteomes" id="UP000278609">
    <property type="component" value="Unassembled WGS sequence"/>
</dbReference>
<evidence type="ECO:0000313" key="3">
    <source>
        <dbReference type="Proteomes" id="UP000278609"/>
    </source>
</evidence>
<dbReference type="EMBL" id="RQYS01000034">
    <property type="protein sequence ID" value="RRD59882.1"/>
    <property type="molecule type" value="Genomic_DNA"/>
</dbReference>
<reference evidence="2 3" key="1">
    <citation type="submission" date="2018-11" db="EMBL/GenBank/DDBJ databases">
        <title>Genomes From Bacteria Associated with the Canine Oral Cavity: a Test Case for Automated Genome-Based Taxonomic Assignment.</title>
        <authorList>
            <person name="Coil D.A."/>
            <person name="Jospin G."/>
            <person name="Darling A.E."/>
            <person name="Wallis C."/>
            <person name="Davis I.J."/>
            <person name="Harris S."/>
            <person name="Eisen J.A."/>
            <person name="Holcombe L.J."/>
            <person name="O'Flynn C."/>
        </authorList>
    </citation>
    <scope>NUCLEOTIDE SEQUENCE [LARGE SCALE GENOMIC DNA]</scope>
    <source>
        <strain evidence="2 3">OH2617_COT-023</strain>
    </source>
</reference>
<organism evidence="2 3">
    <name type="scientific">Tannerella forsythia</name>
    <name type="common">Bacteroides forsythus</name>
    <dbReference type="NCBI Taxonomy" id="28112"/>
    <lineage>
        <taxon>Bacteria</taxon>
        <taxon>Pseudomonadati</taxon>
        <taxon>Bacteroidota</taxon>
        <taxon>Bacteroidia</taxon>
        <taxon>Bacteroidales</taxon>
        <taxon>Tannerellaceae</taxon>
        <taxon>Tannerella</taxon>
    </lineage>
</organism>
<proteinExistence type="predicted"/>
<sequence>MMNKQISKLAIVAGIMSLIMTCSTAFMMRPKAENRDQRCSLTVKYKDGRAAGYVTVSTEVSGGISCIGGRDFETNDQGVVTLQWAEGCKLSKVYVKGDGYKVNYTNGNSYILTLNK</sequence>
<keyword evidence="1" id="KW-0812">Transmembrane</keyword>
<keyword evidence="1" id="KW-1133">Transmembrane helix</keyword>
<keyword evidence="1" id="KW-0472">Membrane</keyword>
<dbReference type="AlphaFoldDB" id="A0A3P1XM87"/>